<dbReference type="EMBL" id="HACA01013379">
    <property type="protein sequence ID" value="CDW30740.1"/>
    <property type="molecule type" value="Transcribed_RNA"/>
</dbReference>
<evidence type="ECO:0000256" key="1">
    <source>
        <dbReference type="SAM" id="Phobius"/>
    </source>
</evidence>
<dbReference type="AlphaFoldDB" id="A0A0K2TY02"/>
<accession>A0A0K2TY02</accession>
<organism evidence="2">
    <name type="scientific">Lepeophtheirus salmonis</name>
    <name type="common">Salmon louse</name>
    <name type="synonym">Caligus salmonis</name>
    <dbReference type="NCBI Taxonomy" id="72036"/>
    <lineage>
        <taxon>Eukaryota</taxon>
        <taxon>Metazoa</taxon>
        <taxon>Ecdysozoa</taxon>
        <taxon>Arthropoda</taxon>
        <taxon>Crustacea</taxon>
        <taxon>Multicrustacea</taxon>
        <taxon>Hexanauplia</taxon>
        <taxon>Copepoda</taxon>
        <taxon>Siphonostomatoida</taxon>
        <taxon>Caligidae</taxon>
        <taxon>Lepeophtheirus</taxon>
    </lineage>
</organism>
<protein>
    <submittedName>
        <fullName evidence="2">Uncharacterized protein</fullName>
    </submittedName>
</protein>
<evidence type="ECO:0000313" key="2">
    <source>
        <dbReference type="EMBL" id="CDW30740.1"/>
    </source>
</evidence>
<sequence length="78" mass="9016">LLFLIEFLNFLWIRNTNLLVIGLSFLTFVSFLTLIISLTRSEAHTTFFIHHDTFLFRVFAFYSCRAGLKVVLLSGNKG</sequence>
<keyword evidence="1" id="KW-0472">Membrane</keyword>
<feature type="transmembrane region" description="Helical" evidence="1">
    <location>
        <begin position="18"/>
        <end position="38"/>
    </location>
</feature>
<keyword evidence="1" id="KW-1133">Transmembrane helix</keyword>
<name>A0A0K2TY02_LEPSM</name>
<reference evidence="2" key="1">
    <citation type="submission" date="2014-05" db="EMBL/GenBank/DDBJ databases">
        <authorList>
            <person name="Chronopoulou M."/>
        </authorList>
    </citation>
    <scope>NUCLEOTIDE SEQUENCE</scope>
    <source>
        <tissue evidence="2">Whole organism</tissue>
    </source>
</reference>
<keyword evidence="1" id="KW-0812">Transmembrane</keyword>
<feature type="non-terminal residue" evidence="2">
    <location>
        <position position="1"/>
    </location>
</feature>
<proteinExistence type="predicted"/>